<comment type="caution">
    <text evidence="1">The sequence shown here is derived from an EMBL/GenBank/DDBJ whole genome shotgun (WGS) entry which is preliminary data.</text>
</comment>
<evidence type="ECO:0000313" key="2">
    <source>
        <dbReference type="Proteomes" id="UP001055013"/>
    </source>
</evidence>
<dbReference type="Proteomes" id="UP001055013">
    <property type="component" value="Unassembled WGS sequence"/>
</dbReference>
<reference evidence="1" key="1">
    <citation type="submission" date="2021-09" db="EMBL/GenBank/DDBJ databases">
        <title>Isolation and characterization of 3-chlorobenzoate degrading bacteria from soils in Shizuoka.</title>
        <authorList>
            <person name="Ifat A."/>
            <person name="Ogawa N."/>
            <person name="Kimbara K."/>
            <person name="Moriuchi R."/>
            <person name="Dohra H."/>
            <person name="Shintani M."/>
        </authorList>
    </citation>
    <scope>NUCLEOTIDE SEQUENCE</scope>
    <source>
        <strain evidence="1">19CS2-2</strain>
    </source>
</reference>
<sequence length="255" mass="25318">MKKTAISGAIVSFILAACGGDGGGGGGNVGTSAAAAPAPTVNEAQGIYTGKDSSNDQIIGVILDSGAYYFVYVNSSTRAVGLVQGTSTVSGGTFKSTDAKNFYIGQNTVLNETVSANYTAKSNIAGTISPASGGGVTTTFYGTYYSIYDQAPSLSSIAGTYTGAGGSVKGSEAVTVTLSADGSISGRGPSGCTFTGTASPHSGKNVYDATITFGGSNCLYPGRSLTGMLTVAENQLFAAAPLADRSDAFILVGSK</sequence>
<accession>A0ACB5QJZ1</accession>
<proteinExistence type="predicted"/>
<protein>
    <submittedName>
        <fullName evidence="1">Uncharacterized protein</fullName>
    </submittedName>
</protein>
<gene>
    <name evidence="1" type="ORF">CBA19CS22_00700</name>
</gene>
<dbReference type="EMBL" id="BPUR01000001">
    <property type="protein sequence ID" value="GJH15004.1"/>
    <property type="molecule type" value="Genomic_DNA"/>
</dbReference>
<evidence type="ECO:0000313" key="1">
    <source>
        <dbReference type="EMBL" id="GJH15004.1"/>
    </source>
</evidence>
<name>A0ACB5QJZ1_9BURK</name>
<keyword evidence="2" id="KW-1185">Reference proteome</keyword>
<organism evidence="1 2">
    <name type="scientific">Caballeronia novacaledonica</name>
    <dbReference type="NCBI Taxonomy" id="1544861"/>
    <lineage>
        <taxon>Bacteria</taxon>
        <taxon>Pseudomonadati</taxon>
        <taxon>Pseudomonadota</taxon>
        <taxon>Betaproteobacteria</taxon>
        <taxon>Burkholderiales</taxon>
        <taxon>Burkholderiaceae</taxon>
        <taxon>Caballeronia</taxon>
    </lineage>
</organism>